<dbReference type="PANTHER" id="PTHR43584">
    <property type="entry name" value="NUCLEOTIDYL TRANSFERASE"/>
    <property type="match status" value="1"/>
</dbReference>
<name>A0A423K1K3_9PSED</name>
<evidence type="ECO:0000313" key="5">
    <source>
        <dbReference type="Proteomes" id="UP000283627"/>
    </source>
</evidence>
<dbReference type="Pfam" id="PF00483">
    <property type="entry name" value="NTP_transferase"/>
    <property type="match status" value="1"/>
</dbReference>
<dbReference type="RefSeq" id="WP_123410533.1">
    <property type="nucleotide sequence ID" value="NZ_MOBP01000027.1"/>
</dbReference>
<dbReference type="GO" id="GO:0016779">
    <property type="term" value="F:nucleotidyltransferase activity"/>
    <property type="evidence" value="ECO:0007669"/>
    <property type="project" value="UniProtKB-KW"/>
</dbReference>
<reference evidence="4 5" key="1">
    <citation type="submission" date="2016-10" db="EMBL/GenBank/DDBJ databases">
        <title>Comparative genome analysis of multiple Pseudomonas spp. focuses on biocontrol and plant growth promoting traits.</title>
        <authorList>
            <person name="Tao X.-Y."/>
            <person name="Taylor C.G."/>
        </authorList>
    </citation>
    <scope>NUCLEOTIDE SEQUENCE [LARGE SCALE GENOMIC DNA]</scope>
    <source>
        <strain evidence="4 5">39A2</strain>
    </source>
</reference>
<dbReference type="PANTHER" id="PTHR43584:SF8">
    <property type="entry name" value="N-ACETYLMURAMATE ALPHA-1-PHOSPHATE URIDYLYLTRANSFERASE"/>
    <property type="match status" value="1"/>
</dbReference>
<evidence type="ECO:0000256" key="1">
    <source>
        <dbReference type="ARBA" id="ARBA00022679"/>
    </source>
</evidence>
<gene>
    <name evidence="4" type="ORF">BK665_30065</name>
</gene>
<organism evidence="4 5">
    <name type="scientific">Pseudomonas frederiksbergensis</name>
    <dbReference type="NCBI Taxonomy" id="104087"/>
    <lineage>
        <taxon>Bacteria</taxon>
        <taxon>Pseudomonadati</taxon>
        <taxon>Pseudomonadota</taxon>
        <taxon>Gammaproteobacteria</taxon>
        <taxon>Pseudomonadales</taxon>
        <taxon>Pseudomonadaceae</taxon>
        <taxon>Pseudomonas</taxon>
    </lineage>
</organism>
<dbReference type="InterPro" id="IPR005835">
    <property type="entry name" value="NTP_transferase_dom"/>
</dbReference>
<comment type="caution">
    <text evidence="4">The sequence shown here is derived from an EMBL/GenBank/DDBJ whole genome shotgun (WGS) entry which is preliminary data.</text>
</comment>
<dbReference type="NCBIfam" id="NF045761">
    <property type="entry name" value="NAMPUrTaseMurU"/>
    <property type="match status" value="1"/>
</dbReference>
<feature type="domain" description="Nucleotidyl transferase" evidence="3">
    <location>
        <begin position="2"/>
        <end position="220"/>
    </location>
</feature>
<dbReference type="InterPro" id="IPR054790">
    <property type="entry name" value="MurU"/>
</dbReference>
<evidence type="ECO:0000256" key="2">
    <source>
        <dbReference type="ARBA" id="ARBA00022695"/>
    </source>
</evidence>
<dbReference type="InterPro" id="IPR050065">
    <property type="entry name" value="GlmU-like"/>
</dbReference>
<keyword evidence="2 4" id="KW-0548">Nucleotidyltransferase</keyword>
<dbReference type="AlphaFoldDB" id="A0A423K1K3"/>
<dbReference type="Proteomes" id="UP000283627">
    <property type="component" value="Unassembled WGS sequence"/>
</dbReference>
<proteinExistence type="predicted"/>
<accession>A0A423K1K3</accession>
<keyword evidence="1 4" id="KW-0808">Transferase</keyword>
<dbReference type="EMBL" id="MOBP01000027">
    <property type="protein sequence ID" value="RON44783.1"/>
    <property type="molecule type" value="Genomic_DNA"/>
</dbReference>
<dbReference type="InterPro" id="IPR029044">
    <property type="entry name" value="Nucleotide-diphossugar_trans"/>
</dbReference>
<dbReference type="SUPFAM" id="SSF53448">
    <property type="entry name" value="Nucleotide-diphospho-sugar transferases"/>
    <property type="match status" value="1"/>
</dbReference>
<protein>
    <submittedName>
        <fullName evidence="4">Mannose-1-phosphate guanylyltransferase</fullName>
    </submittedName>
</protein>
<dbReference type="STRING" id="104087.PFAS1_14000"/>
<sequence>MKAMILAAGKGERMRPLTLTTPKPLVRAGGVPLIEYHLQALAAAGFTEIVINHAWLGQQIEDYLGDGSRYGLSIQYSPEGEPLETGGGIFRALPLLGDGAFVVVNGDIWTDYDFNALRQPLAGLAHLVLVDNPAHHPAGDFVLVDSQVRDGQPDAKTLTYSGIAVLHPKLFEGCTAGAFKLAPLFRQAMAAGQVSGERLEGQWVDVGTYERLAEAETLIEASR</sequence>
<dbReference type="CDD" id="cd06422">
    <property type="entry name" value="NTP_transferase_like_1"/>
    <property type="match status" value="1"/>
</dbReference>
<dbReference type="OrthoDB" id="9788272at2"/>
<evidence type="ECO:0000259" key="3">
    <source>
        <dbReference type="Pfam" id="PF00483"/>
    </source>
</evidence>
<evidence type="ECO:0000313" key="4">
    <source>
        <dbReference type="EMBL" id="RON44783.1"/>
    </source>
</evidence>
<dbReference type="Gene3D" id="3.90.550.10">
    <property type="entry name" value="Spore Coat Polysaccharide Biosynthesis Protein SpsA, Chain A"/>
    <property type="match status" value="1"/>
</dbReference>